<feature type="domain" description="SH2" evidence="5">
    <location>
        <begin position="320"/>
        <end position="411"/>
    </location>
</feature>
<dbReference type="PRINTS" id="PR00401">
    <property type="entry name" value="SH2DOMAIN"/>
</dbReference>
<proteinExistence type="predicted"/>
<dbReference type="GO" id="GO:0035556">
    <property type="term" value="P:intracellular signal transduction"/>
    <property type="evidence" value="ECO:0007669"/>
    <property type="project" value="InterPro"/>
</dbReference>
<accession>G3PX19</accession>
<dbReference type="AlphaFoldDB" id="G3PX19"/>
<dbReference type="GO" id="GO:0007169">
    <property type="term" value="P:cell surface receptor protein tyrosine kinase signaling pathway"/>
    <property type="evidence" value="ECO:0007669"/>
    <property type="project" value="TreeGrafter"/>
</dbReference>
<dbReference type="OMA" id="GQINMQF"/>
<protein>
    <submittedName>
        <fullName evidence="6">SHC adaptor protein 4</fullName>
    </submittedName>
</protein>
<dbReference type="PANTHER" id="PTHR10337">
    <property type="entry name" value="SHC TRANSFORMING PROTEIN"/>
    <property type="match status" value="1"/>
</dbReference>
<evidence type="ECO:0000313" key="6">
    <source>
        <dbReference type="Ensembl" id="ENSGACP00000022158.1"/>
    </source>
</evidence>
<dbReference type="SMART" id="SM00462">
    <property type="entry name" value="PTB"/>
    <property type="match status" value="1"/>
</dbReference>
<reference evidence="6" key="1">
    <citation type="submission" date="2006-01" db="EMBL/GenBank/DDBJ databases">
        <authorList>
            <person name="Lindblad-Toh K."/>
            <person name="Mauceli E."/>
            <person name="Grabherr M."/>
            <person name="Chang J.L."/>
            <person name="Lander E.S."/>
        </authorList>
    </citation>
    <scope>NUCLEOTIDE SEQUENCE [LARGE SCALE GENOMIC DNA]</scope>
</reference>
<evidence type="ECO:0000256" key="3">
    <source>
        <dbReference type="SAM" id="MobiDB-lite"/>
    </source>
</evidence>
<dbReference type="InterPro" id="IPR006019">
    <property type="entry name" value="PID_Shc-like"/>
</dbReference>
<dbReference type="GO" id="GO:0030971">
    <property type="term" value="F:receptor tyrosine kinase binding"/>
    <property type="evidence" value="ECO:0007669"/>
    <property type="project" value="TreeGrafter"/>
</dbReference>
<feature type="region of interest" description="Disordered" evidence="3">
    <location>
        <begin position="270"/>
        <end position="294"/>
    </location>
</feature>
<dbReference type="PROSITE" id="PS01179">
    <property type="entry name" value="PID"/>
    <property type="match status" value="1"/>
</dbReference>
<dbReference type="Pfam" id="PF00640">
    <property type="entry name" value="PID"/>
    <property type="match status" value="1"/>
</dbReference>
<dbReference type="eggNOG" id="KOG3697">
    <property type="taxonomic scope" value="Eukaryota"/>
</dbReference>
<dbReference type="PROSITE" id="PS50001">
    <property type="entry name" value="SH2"/>
    <property type="match status" value="1"/>
</dbReference>
<dbReference type="InterPro" id="IPR000980">
    <property type="entry name" value="SH2"/>
</dbReference>
<dbReference type="STRING" id="69293.ENSGACP00000022158"/>
<evidence type="ECO:0000259" key="4">
    <source>
        <dbReference type="PROSITE" id="PS01179"/>
    </source>
</evidence>
<dbReference type="PANTHER" id="PTHR10337:SF12">
    <property type="entry name" value="SHC-TRANSFORMING PROTEIN 4"/>
    <property type="match status" value="1"/>
</dbReference>
<dbReference type="InterPro" id="IPR011993">
    <property type="entry name" value="PH-like_dom_sf"/>
</dbReference>
<evidence type="ECO:0000256" key="1">
    <source>
        <dbReference type="ARBA" id="ARBA00022999"/>
    </source>
</evidence>
<dbReference type="SUPFAM" id="SSF50729">
    <property type="entry name" value="PH domain-like"/>
    <property type="match status" value="1"/>
</dbReference>
<name>G3PX19_GASAC</name>
<feature type="domain" description="PID" evidence="4">
    <location>
        <begin position="1"/>
        <end position="160"/>
    </location>
</feature>
<dbReference type="Gene3D" id="2.30.29.30">
    <property type="entry name" value="Pleckstrin-homology domain (PH domain)/Phosphotyrosine-binding domain (PTB)"/>
    <property type="match status" value="1"/>
</dbReference>
<dbReference type="Ensembl" id="ENSGACT00000022200.1">
    <property type="protein sequence ID" value="ENSGACP00000022158.1"/>
    <property type="gene ID" value="ENSGACG00000016784.1"/>
</dbReference>
<dbReference type="CDD" id="cd01209">
    <property type="entry name" value="PTB_Shc"/>
    <property type="match status" value="1"/>
</dbReference>
<dbReference type="PRINTS" id="PR00629">
    <property type="entry name" value="SHCPIDOMAIN"/>
</dbReference>
<dbReference type="GO" id="GO:0005886">
    <property type="term" value="C:plasma membrane"/>
    <property type="evidence" value="ECO:0007669"/>
    <property type="project" value="TreeGrafter"/>
</dbReference>
<dbReference type="InterPro" id="IPR051235">
    <property type="entry name" value="CEP152/SHC-Transforming"/>
</dbReference>
<gene>
    <name evidence="6" type="primary">SHC4</name>
</gene>
<dbReference type="SUPFAM" id="SSF55550">
    <property type="entry name" value="SH2 domain"/>
    <property type="match status" value="1"/>
</dbReference>
<evidence type="ECO:0000259" key="5">
    <source>
        <dbReference type="PROSITE" id="PS50001"/>
    </source>
</evidence>
<dbReference type="InterPro" id="IPR036860">
    <property type="entry name" value="SH2_dom_sf"/>
</dbReference>
<dbReference type="InterPro" id="IPR006020">
    <property type="entry name" value="PTB/PI_dom"/>
</dbReference>
<organism evidence="6">
    <name type="scientific">Gasterosteus aculeatus</name>
    <name type="common">Three-spined stickleback</name>
    <dbReference type="NCBI Taxonomy" id="69293"/>
    <lineage>
        <taxon>Eukaryota</taxon>
        <taxon>Metazoa</taxon>
        <taxon>Chordata</taxon>
        <taxon>Craniata</taxon>
        <taxon>Vertebrata</taxon>
        <taxon>Euteleostomi</taxon>
        <taxon>Actinopterygii</taxon>
        <taxon>Neopterygii</taxon>
        <taxon>Teleostei</taxon>
        <taxon>Neoteleostei</taxon>
        <taxon>Acanthomorphata</taxon>
        <taxon>Eupercaria</taxon>
        <taxon>Perciformes</taxon>
        <taxon>Cottioidei</taxon>
        <taxon>Gasterosteales</taxon>
        <taxon>Gasterosteidae</taxon>
        <taxon>Gasterosteus</taxon>
    </lineage>
</organism>
<evidence type="ECO:0000256" key="2">
    <source>
        <dbReference type="PROSITE-ProRule" id="PRU00191"/>
    </source>
</evidence>
<dbReference type="Pfam" id="PF00017">
    <property type="entry name" value="SH2"/>
    <property type="match status" value="1"/>
</dbReference>
<dbReference type="SMART" id="SM00252">
    <property type="entry name" value="SH2"/>
    <property type="match status" value="1"/>
</dbReference>
<reference evidence="6" key="2">
    <citation type="submission" date="2024-04" db="UniProtKB">
        <authorList>
            <consortium name="Ensembl"/>
        </authorList>
    </citation>
    <scope>IDENTIFICATION</scope>
</reference>
<dbReference type="Gene3D" id="3.30.505.10">
    <property type="entry name" value="SH2 domain"/>
    <property type="match status" value="1"/>
</dbReference>
<keyword evidence="1 2" id="KW-0727">SH2 domain</keyword>
<dbReference type="InParanoid" id="G3PX19"/>
<sequence>SYIVQYMGSVEVTQSMRTLDFDMRMKVTREAISRLCERTSAAKTKKVKHQPVCKGLPALLGQINLQFSGSRIVLTVSTDSVTMITASSFQKIAHHPMQAVSFASGGDPDMANYIAYVAKDLVNQRACHILECPRGRASEVINSIGQAFENRFRQLLNHTPSLLSNRLSFCRLGGFHANQEVEASEQRDYYNVVPRKTPSAGGIKDLVITSVENKQDPDIFGVRVTLTLDIYLASGRPEKNQNKKFNFSPKLSNASPAQYIECLNDSSSAVAEETSAPPAGKTHPYTARDFSEKPHQSVACETSAERSETLIQDLIQEEVWFHGRLGRDQAESLLTCSGDFLVRESSSASGQYVLSGMEGATVRHLLLVDPLGQVQGFGAGYQSVGHLVRFHMENKMPIISGSIELCLRQPILQRH</sequence>